<proteinExistence type="predicted"/>
<gene>
    <name evidence="1" type="ORF">L1987_42502</name>
</gene>
<reference evidence="1 2" key="2">
    <citation type="journal article" date="2022" name="Mol. Ecol. Resour.">
        <title>The genomes of chicory, endive, great burdock and yacon provide insights into Asteraceae paleo-polyploidization history and plant inulin production.</title>
        <authorList>
            <person name="Fan W."/>
            <person name="Wang S."/>
            <person name="Wang H."/>
            <person name="Wang A."/>
            <person name="Jiang F."/>
            <person name="Liu H."/>
            <person name="Zhao H."/>
            <person name="Xu D."/>
            <person name="Zhang Y."/>
        </authorList>
    </citation>
    <scope>NUCLEOTIDE SEQUENCE [LARGE SCALE GENOMIC DNA]</scope>
    <source>
        <strain evidence="2">cv. Yunnan</strain>
        <tissue evidence="1">Leaves</tissue>
    </source>
</reference>
<accession>A0ACB9GK01</accession>
<evidence type="ECO:0000313" key="1">
    <source>
        <dbReference type="EMBL" id="KAI3783421.1"/>
    </source>
</evidence>
<organism evidence="1 2">
    <name type="scientific">Smallanthus sonchifolius</name>
    <dbReference type="NCBI Taxonomy" id="185202"/>
    <lineage>
        <taxon>Eukaryota</taxon>
        <taxon>Viridiplantae</taxon>
        <taxon>Streptophyta</taxon>
        <taxon>Embryophyta</taxon>
        <taxon>Tracheophyta</taxon>
        <taxon>Spermatophyta</taxon>
        <taxon>Magnoliopsida</taxon>
        <taxon>eudicotyledons</taxon>
        <taxon>Gunneridae</taxon>
        <taxon>Pentapetalae</taxon>
        <taxon>asterids</taxon>
        <taxon>campanulids</taxon>
        <taxon>Asterales</taxon>
        <taxon>Asteraceae</taxon>
        <taxon>Asteroideae</taxon>
        <taxon>Heliantheae alliance</taxon>
        <taxon>Millerieae</taxon>
        <taxon>Smallanthus</taxon>
    </lineage>
</organism>
<keyword evidence="2" id="KW-1185">Reference proteome</keyword>
<protein>
    <submittedName>
        <fullName evidence="1">Uncharacterized protein</fullName>
    </submittedName>
</protein>
<comment type="caution">
    <text evidence="1">The sequence shown here is derived from an EMBL/GenBank/DDBJ whole genome shotgun (WGS) entry which is preliminary data.</text>
</comment>
<evidence type="ECO:0000313" key="2">
    <source>
        <dbReference type="Proteomes" id="UP001056120"/>
    </source>
</evidence>
<reference evidence="2" key="1">
    <citation type="journal article" date="2022" name="Mol. Ecol. Resour.">
        <title>The genomes of chicory, endive, great burdock and yacon provide insights into Asteraceae palaeo-polyploidization history and plant inulin production.</title>
        <authorList>
            <person name="Fan W."/>
            <person name="Wang S."/>
            <person name="Wang H."/>
            <person name="Wang A."/>
            <person name="Jiang F."/>
            <person name="Liu H."/>
            <person name="Zhao H."/>
            <person name="Xu D."/>
            <person name="Zhang Y."/>
        </authorList>
    </citation>
    <scope>NUCLEOTIDE SEQUENCE [LARGE SCALE GENOMIC DNA]</scope>
    <source>
        <strain evidence="2">cv. Yunnan</strain>
    </source>
</reference>
<dbReference type="EMBL" id="CM042031">
    <property type="protein sequence ID" value="KAI3783421.1"/>
    <property type="molecule type" value="Genomic_DNA"/>
</dbReference>
<name>A0ACB9GK01_9ASTR</name>
<sequence>MVNKVENDVPTVAEAVTAAAEGAAAAAAAAAGGAAAAAEGWEQKQQRPRRGGNWWQRLRSLEVWCVLRKAVNGSELENEWNLGFY</sequence>
<dbReference type="Proteomes" id="UP001056120">
    <property type="component" value="Linkage Group LG14"/>
</dbReference>